<proteinExistence type="predicted"/>
<protein>
    <submittedName>
        <fullName evidence="1">Uncharacterized protein</fullName>
    </submittedName>
</protein>
<dbReference type="AlphaFoldDB" id="A0A0R1THG6"/>
<evidence type="ECO:0000313" key="2">
    <source>
        <dbReference type="Proteomes" id="UP000051048"/>
    </source>
</evidence>
<organism evidence="1 2">
    <name type="scientific">Ligilactobacillus equi DSM 15833 = JCM 10991</name>
    <dbReference type="NCBI Taxonomy" id="1423740"/>
    <lineage>
        <taxon>Bacteria</taxon>
        <taxon>Bacillati</taxon>
        <taxon>Bacillota</taxon>
        <taxon>Bacilli</taxon>
        <taxon>Lactobacillales</taxon>
        <taxon>Lactobacillaceae</taxon>
        <taxon>Ligilactobacillus</taxon>
    </lineage>
</organism>
<reference evidence="1 2" key="1">
    <citation type="journal article" date="2015" name="Genome Announc.">
        <title>Expanding the biotechnology potential of lactobacilli through comparative genomics of 213 strains and associated genera.</title>
        <authorList>
            <person name="Sun Z."/>
            <person name="Harris H.M."/>
            <person name="McCann A."/>
            <person name="Guo C."/>
            <person name="Argimon S."/>
            <person name="Zhang W."/>
            <person name="Yang X."/>
            <person name="Jeffery I.B."/>
            <person name="Cooney J.C."/>
            <person name="Kagawa T.F."/>
            <person name="Liu W."/>
            <person name="Song Y."/>
            <person name="Salvetti E."/>
            <person name="Wrobel A."/>
            <person name="Rasinkangas P."/>
            <person name="Parkhill J."/>
            <person name="Rea M.C."/>
            <person name="O'Sullivan O."/>
            <person name="Ritari J."/>
            <person name="Douillard F.P."/>
            <person name="Paul Ross R."/>
            <person name="Yang R."/>
            <person name="Briner A.E."/>
            <person name="Felis G.E."/>
            <person name="de Vos W.M."/>
            <person name="Barrangou R."/>
            <person name="Klaenhammer T.R."/>
            <person name="Caufield P.W."/>
            <person name="Cui Y."/>
            <person name="Zhang H."/>
            <person name="O'Toole P.W."/>
        </authorList>
    </citation>
    <scope>NUCLEOTIDE SEQUENCE [LARGE SCALE GENOMIC DNA]</scope>
    <source>
        <strain evidence="1 2">DSM 15833</strain>
    </source>
</reference>
<dbReference type="STRING" id="1423740.FC36_GL000496"/>
<evidence type="ECO:0000313" key="1">
    <source>
        <dbReference type="EMBL" id="KRL79460.1"/>
    </source>
</evidence>
<sequence>MCYIFLHIFKKIYFFKAIHLLTKALKLKEGSRYLKKDEESFKLGKKYRLIKLNKFA</sequence>
<dbReference type="PATRIC" id="fig|1423740.3.peg.536"/>
<gene>
    <name evidence="1" type="ORF">FC36_GL000496</name>
</gene>
<dbReference type="Proteomes" id="UP000051048">
    <property type="component" value="Unassembled WGS sequence"/>
</dbReference>
<name>A0A0R1THG6_9LACO</name>
<accession>A0A0R1THG6</accession>
<comment type="caution">
    <text evidence="1">The sequence shown here is derived from an EMBL/GenBank/DDBJ whole genome shotgun (WGS) entry which is preliminary data.</text>
</comment>
<dbReference type="EMBL" id="AZFH01000102">
    <property type="protein sequence ID" value="KRL79460.1"/>
    <property type="molecule type" value="Genomic_DNA"/>
</dbReference>